<reference evidence="1" key="2">
    <citation type="journal article" date="2015" name="Fish Shellfish Immunol.">
        <title>Early steps in the European eel (Anguilla anguilla)-Vibrio vulnificus interaction in the gills: Role of the RtxA13 toxin.</title>
        <authorList>
            <person name="Callol A."/>
            <person name="Pajuelo D."/>
            <person name="Ebbesson L."/>
            <person name="Teles M."/>
            <person name="MacKenzie S."/>
            <person name="Amaro C."/>
        </authorList>
    </citation>
    <scope>NUCLEOTIDE SEQUENCE</scope>
</reference>
<name>A0A0E9PJJ0_ANGAN</name>
<dbReference type="AlphaFoldDB" id="A0A0E9PJJ0"/>
<accession>A0A0E9PJJ0</accession>
<protein>
    <submittedName>
        <fullName evidence="1">Uncharacterized protein</fullName>
    </submittedName>
</protein>
<evidence type="ECO:0000313" key="1">
    <source>
        <dbReference type="EMBL" id="JAH04699.1"/>
    </source>
</evidence>
<organism evidence="1">
    <name type="scientific">Anguilla anguilla</name>
    <name type="common">European freshwater eel</name>
    <name type="synonym">Muraena anguilla</name>
    <dbReference type="NCBI Taxonomy" id="7936"/>
    <lineage>
        <taxon>Eukaryota</taxon>
        <taxon>Metazoa</taxon>
        <taxon>Chordata</taxon>
        <taxon>Craniata</taxon>
        <taxon>Vertebrata</taxon>
        <taxon>Euteleostomi</taxon>
        <taxon>Actinopterygii</taxon>
        <taxon>Neopterygii</taxon>
        <taxon>Teleostei</taxon>
        <taxon>Anguilliformes</taxon>
        <taxon>Anguillidae</taxon>
        <taxon>Anguilla</taxon>
    </lineage>
</organism>
<proteinExistence type="predicted"/>
<dbReference type="EMBL" id="GBXM01103878">
    <property type="protein sequence ID" value="JAH04699.1"/>
    <property type="molecule type" value="Transcribed_RNA"/>
</dbReference>
<sequence length="32" mass="3469">MPVRVHRGKASVRKGNILELVSLNSNYQSSAG</sequence>
<reference evidence="1" key="1">
    <citation type="submission" date="2014-11" db="EMBL/GenBank/DDBJ databases">
        <authorList>
            <person name="Amaro Gonzalez C."/>
        </authorList>
    </citation>
    <scope>NUCLEOTIDE SEQUENCE</scope>
</reference>